<evidence type="ECO:0000256" key="9">
    <source>
        <dbReference type="RuleBase" id="RU003465"/>
    </source>
</evidence>
<dbReference type="PANTHER" id="PTHR13832">
    <property type="entry name" value="PROTEIN PHOSPHATASE 2C"/>
    <property type="match status" value="1"/>
</dbReference>
<organism evidence="12">
    <name type="scientific">Lepeophtheirus salmonis</name>
    <name type="common">Salmon louse</name>
    <name type="synonym">Caligus salmonis</name>
    <dbReference type="NCBI Taxonomy" id="72036"/>
    <lineage>
        <taxon>Eukaryota</taxon>
        <taxon>Metazoa</taxon>
        <taxon>Ecdysozoa</taxon>
        <taxon>Arthropoda</taxon>
        <taxon>Crustacea</taxon>
        <taxon>Multicrustacea</taxon>
        <taxon>Hexanauplia</taxon>
        <taxon>Copepoda</taxon>
        <taxon>Siphonostomatoida</taxon>
        <taxon>Caligidae</taxon>
        <taxon>Lepeophtheirus</taxon>
    </lineage>
</organism>
<dbReference type="PANTHER" id="PTHR13832:SF565">
    <property type="entry name" value="AT28366P-RELATED"/>
    <property type="match status" value="1"/>
</dbReference>
<proteinExistence type="inferred from homology"/>
<evidence type="ECO:0000256" key="2">
    <source>
        <dbReference type="ARBA" id="ARBA00001946"/>
    </source>
</evidence>
<comment type="cofactor">
    <cofactor evidence="2">
        <name>Mg(2+)</name>
        <dbReference type="ChEBI" id="CHEBI:18420"/>
    </cofactor>
</comment>
<dbReference type="AlphaFoldDB" id="A0A0K2TZL3"/>
<sequence>MGQTLSEPVTNKQSSSAENDFLKMGSSCMQGWRIYMEDSHTHILQLNEDPDASFFGVYDGHGGSRIADSLSKNLHKYVLRRPEYASGDYKTAIEEGFLECDAAMKEDESLQQETSGSTAITALIREKKTMYVSNVGDSRCVGFRGDKTIGLSEDHKPFDPKEQHRIESAGGYVEFNRVNGNLALSRALGDFEFKKNATLPPEKQIVSCFPEIVEKEIDDSWNFVVLACDGIWDVLSNEEVVNFVASRIALNQQPEVICEKLMNRCLSEDSGMSGFGCDNMTVIIVCFLHNKPYSRLVERCASYITKLKAKWSEEAIAEDEAGETNEGDKLVSRRIISSSDSDDEVEEDKKSKKKADDNKKPSKEEDDEAFSSSPITSQDEEGETKENTPIEDSFKNLTISSSDESSSSNNCSQANEPSTPTTTLSDETPAASATNTADN</sequence>
<evidence type="ECO:0000256" key="5">
    <source>
        <dbReference type="ARBA" id="ARBA00022723"/>
    </source>
</evidence>
<feature type="compositionally biased region" description="Basic and acidic residues" evidence="10">
    <location>
        <begin position="384"/>
        <end position="394"/>
    </location>
</feature>
<dbReference type="Pfam" id="PF00481">
    <property type="entry name" value="PP2C"/>
    <property type="match status" value="1"/>
</dbReference>
<keyword evidence="7 9" id="KW-0904">Protein phosphatase</keyword>
<protein>
    <recommendedName>
        <fullName evidence="4">protein-serine/threonine phosphatase</fullName>
        <ecNumber evidence="4">3.1.3.16</ecNumber>
    </recommendedName>
</protein>
<feature type="compositionally biased region" description="Low complexity" evidence="10">
    <location>
        <begin position="400"/>
        <end position="412"/>
    </location>
</feature>
<keyword evidence="8" id="KW-0464">Manganese</keyword>
<evidence type="ECO:0000313" key="12">
    <source>
        <dbReference type="EMBL" id="CDW31147.1"/>
    </source>
</evidence>
<evidence type="ECO:0000256" key="6">
    <source>
        <dbReference type="ARBA" id="ARBA00022801"/>
    </source>
</evidence>
<feature type="compositionally biased region" description="Acidic residues" evidence="10">
    <location>
        <begin position="316"/>
        <end position="325"/>
    </location>
</feature>
<evidence type="ECO:0000256" key="3">
    <source>
        <dbReference type="ARBA" id="ARBA00006702"/>
    </source>
</evidence>
<dbReference type="GO" id="GO:0004722">
    <property type="term" value="F:protein serine/threonine phosphatase activity"/>
    <property type="evidence" value="ECO:0007669"/>
    <property type="project" value="UniProtKB-EC"/>
</dbReference>
<dbReference type="InterPro" id="IPR000222">
    <property type="entry name" value="PP2C_BS"/>
</dbReference>
<keyword evidence="6 9" id="KW-0378">Hydrolase</keyword>
<evidence type="ECO:0000256" key="10">
    <source>
        <dbReference type="SAM" id="MobiDB-lite"/>
    </source>
</evidence>
<dbReference type="InterPro" id="IPR036457">
    <property type="entry name" value="PPM-type-like_dom_sf"/>
</dbReference>
<evidence type="ECO:0000256" key="8">
    <source>
        <dbReference type="ARBA" id="ARBA00023211"/>
    </source>
</evidence>
<feature type="compositionally biased region" description="Basic and acidic residues" evidence="10">
    <location>
        <begin position="347"/>
        <end position="363"/>
    </location>
</feature>
<dbReference type="PROSITE" id="PS01032">
    <property type="entry name" value="PPM_1"/>
    <property type="match status" value="1"/>
</dbReference>
<evidence type="ECO:0000256" key="7">
    <source>
        <dbReference type="ARBA" id="ARBA00022912"/>
    </source>
</evidence>
<name>A0A0K2TZL3_LEPSM</name>
<dbReference type="SUPFAM" id="SSF81606">
    <property type="entry name" value="PP2C-like"/>
    <property type="match status" value="1"/>
</dbReference>
<dbReference type="Gene3D" id="3.60.40.10">
    <property type="entry name" value="PPM-type phosphatase domain"/>
    <property type="match status" value="1"/>
</dbReference>
<dbReference type="InterPro" id="IPR015655">
    <property type="entry name" value="PP2C"/>
</dbReference>
<dbReference type="EMBL" id="HACA01013786">
    <property type="protein sequence ID" value="CDW31147.1"/>
    <property type="molecule type" value="Transcribed_RNA"/>
</dbReference>
<dbReference type="SMART" id="SM00332">
    <property type="entry name" value="PP2Cc"/>
    <property type="match status" value="1"/>
</dbReference>
<reference evidence="12" key="1">
    <citation type="submission" date="2014-05" db="EMBL/GenBank/DDBJ databases">
        <authorList>
            <person name="Chronopoulou M."/>
        </authorList>
    </citation>
    <scope>NUCLEOTIDE SEQUENCE</scope>
    <source>
        <tissue evidence="12">Whole organism</tissue>
    </source>
</reference>
<feature type="compositionally biased region" description="Polar residues" evidence="10">
    <location>
        <begin position="413"/>
        <end position="439"/>
    </location>
</feature>
<evidence type="ECO:0000256" key="1">
    <source>
        <dbReference type="ARBA" id="ARBA00001936"/>
    </source>
</evidence>
<feature type="region of interest" description="Disordered" evidence="10">
    <location>
        <begin position="316"/>
        <end position="439"/>
    </location>
</feature>
<accession>A0A0K2TZL3</accession>
<dbReference type="FunFam" id="3.60.40.10:FF:000016">
    <property type="entry name" value="Protein phosphatase 2C"/>
    <property type="match status" value="1"/>
</dbReference>
<dbReference type="InterPro" id="IPR001932">
    <property type="entry name" value="PPM-type_phosphatase-like_dom"/>
</dbReference>
<evidence type="ECO:0000259" key="11">
    <source>
        <dbReference type="PROSITE" id="PS51746"/>
    </source>
</evidence>
<dbReference type="GO" id="GO:0046872">
    <property type="term" value="F:metal ion binding"/>
    <property type="evidence" value="ECO:0007669"/>
    <property type="project" value="UniProtKB-KW"/>
</dbReference>
<dbReference type="OrthoDB" id="10264738at2759"/>
<dbReference type="CDD" id="cd00143">
    <property type="entry name" value="PP2Cc"/>
    <property type="match status" value="1"/>
</dbReference>
<keyword evidence="5" id="KW-0479">Metal-binding</keyword>
<feature type="domain" description="PPM-type phosphatase" evidence="11">
    <location>
        <begin position="23"/>
        <end position="287"/>
    </location>
</feature>
<dbReference type="PROSITE" id="PS51746">
    <property type="entry name" value="PPM_2"/>
    <property type="match status" value="1"/>
</dbReference>
<dbReference type="EC" id="3.1.3.16" evidence="4"/>
<comment type="cofactor">
    <cofactor evidence="1">
        <name>Mn(2+)</name>
        <dbReference type="ChEBI" id="CHEBI:29035"/>
    </cofactor>
</comment>
<comment type="similarity">
    <text evidence="3 9">Belongs to the PP2C family.</text>
</comment>
<evidence type="ECO:0000256" key="4">
    <source>
        <dbReference type="ARBA" id="ARBA00013081"/>
    </source>
</evidence>